<accession>A0A8J9YWZ2</accession>
<sequence length="75" mass="8653">MLVVSACVPSLALNHSRARPHQFHPVLTERRCGATKKQPEDTKKQDEKADLSKKHRERTLPCQPWTTITQKQVCY</sequence>
<evidence type="ECO:0000256" key="1">
    <source>
        <dbReference type="SAM" id="MobiDB-lite"/>
    </source>
</evidence>
<evidence type="ECO:0000313" key="2">
    <source>
        <dbReference type="EMBL" id="CAH1243293.1"/>
    </source>
</evidence>
<dbReference type="EMBL" id="OV696698">
    <property type="protein sequence ID" value="CAH1243293.1"/>
    <property type="molecule type" value="Genomic_DNA"/>
</dbReference>
<name>A0A8J9YWZ2_BRALA</name>
<feature type="region of interest" description="Disordered" evidence="1">
    <location>
        <begin position="28"/>
        <end position="56"/>
    </location>
</feature>
<evidence type="ECO:0000313" key="3">
    <source>
        <dbReference type="Proteomes" id="UP000838412"/>
    </source>
</evidence>
<feature type="compositionally biased region" description="Basic and acidic residues" evidence="1">
    <location>
        <begin position="28"/>
        <end position="52"/>
    </location>
</feature>
<gene>
    <name evidence="2" type="primary">Hypp7068</name>
    <name evidence="2" type="ORF">BLAG_LOCUS6309</name>
</gene>
<dbReference type="Proteomes" id="UP000838412">
    <property type="component" value="Chromosome 13"/>
</dbReference>
<dbReference type="AlphaFoldDB" id="A0A8J9YWZ2"/>
<protein>
    <submittedName>
        <fullName evidence="2">Hypp7068 protein</fullName>
    </submittedName>
</protein>
<reference evidence="2" key="1">
    <citation type="submission" date="2022-01" db="EMBL/GenBank/DDBJ databases">
        <authorList>
            <person name="Braso-Vives M."/>
        </authorList>
    </citation>
    <scope>NUCLEOTIDE SEQUENCE</scope>
</reference>
<proteinExistence type="predicted"/>
<keyword evidence="3" id="KW-1185">Reference proteome</keyword>
<organism evidence="2 3">
    <name type="scientific">Branchiostoma lanceolatum</name>
    <name type="common">Common lancelet</name>
    <name type="synonym">Amphioxus lanceolatum</name>
    <dbReference type="NCBI Taxonomy" id="7740"/>
    <lineage>
        <taxon>Eukaryota</taxon>
        <taxon>Metazoa</taxon>
        <taxon>Chordata</taxon>
        <taxon>Cephalochordata</taxon>
        <taxon>Leptocardii</taxon>
        <taxon>Amphioxiformes</taxon>
        <taxon>Branchiostomatidae</taxon>
        <taxon>Branchiostoma</taxon>
    </lineage>
</organism>